<name>A0AAJ0GV36_9PEZI</name>
<dbReference type="EMBL" id="JAUDZG010000003">
    <property type="protein sequence ID" value="KAK3306712.1"/>
    <property type="molecule type" value="Genomic_DNA"/>
</dbReference>
<keyword evidence="2" id="KW-0833">Ubl conjugation pathway</keyword>
<dbReference type="PANTHER" id="PTHR46116:SF15">
    <property type="entry name" value="(E3-INDEPENDENT) E2 UBIQUITIN-CONJUGATING ENZYME"/>
    <property type="match status" value="1"/>
</dbReference>
<evidence type="ECO:0000313" key="5">
    <source>
        <dbReference type="EMBL" id="KAK3306712.1"/>
    </source>
</evidence>
<dbReference type="PANTHER" id="PTHR46116">
    <property type="entry name" value="(E3-INDEPENDENT) E2 UBIQUITIN-CONJUGATING ENZYME"/>
    <property type="match status" value="1"/>
</dbReference>
<dbReference type="InterPro" id="IPR000608">
    <property type="entry name" value="UBC"/>
</dbReference>
<dbReference type="Pfam" id="PF00179">
    <property type="entry name" value="UQ_con"/>
    <property type="match status" value="1"/>
</dbReference>
<comment type="caution">
    <text evidence="5">The sequence shown here is derived from an EMBL/GenBank/DDBJ whole genome shotgun (WGS) entry which is preliminary data.</text>
</comment>
<feature type="domain" description="UBC core" evidence="4">
    <location>
        <begin position="70"/>
        <end position="258"/>
    </location>
</feature>
<dbReference type="RefSeq" id="XP_062722492.1">
    <property type="nucleotide sequence ID" value="XM_062870301.1"/>
</dbReference>
<reference evidence="5" key="1">
    <citation type="journal article" date="2023" name="Mol. Phylogenet. Evol.">
        <title>Genome-scale phylogeny and comparative genomics of the fungal order Sordariales.</title>
        <authorList>
            <person name="Hensen N."/>
            <person name="Bonometti L."/>
            <person name="Westerberg I."/>
            <person name="Brannstrom I.O."/>
            <person name="Guillou S."/>
            <person name="Cros-Aarteil S."/>
            <person name="Calhoun S."/>
            <person name="Haridas S."/>
            <person name="Kuo A."/>
            <person name="Mondo S."/>
            <person name="Pangilinan J."/>
            <person name="Riley R."/>
            <person name="LaButti K."/>
            <person name="Andreopoulos B."/>
            <person name="Lipzen A."/>
            <person name="Chen C."/>
            <person name="Yan M."/>
            <person name="Daum C."/>
            <person name="Ng V."/>
            <person name="Clum A."/>
            <person name="Steindorff A."/>
            <person name="Ohm R.A."/>
            <person name="Martin F."/>
            <person name="Silar P."/>
            <person name="Natvig D.O."/>
            <person name="Lalanne C."/>
            <person name="Gautier V."/>
            <person name="Ament-Velasquez S.L."/>
            <person name="Kruys A."/>
            <person name="Hutchinson M.I."/>
            <person name="Powell A.J."/>
            <person name="Barry K."/>
            <person name="Miller A.N."/>
            <person name="Grigoriev I.V."/>
            <person name="Debuchy R."/>
            <person name="Gladieux P."/>
            <person name="Hiltunen Thoren M."/>
            <person name="Johannesson H."/>
        </authorList>
    </citation>
    <scope>NUCLEOTIDE SEQUENCE</scope>
    <source>
        <strain evidence="5">CBS 333.67</strain>
    </source>
</reference>
<accession>A0AAJ0GV36</accession>
<protein>
    <submittedName>
        <fullName evidence="5">Ubiquitin-conjugating enzyme/RWD-like protein</fullName>
    </submittedName>
</protein>
<dbReference type="GO" id="GO:0061631">
    <property type="term" value="F:ubiquitin conjugating enzyme activity"/>
    <property type="evidence" value="ECO:0007669"/>
    <property type="project" value="TreeGrafter"/>
</dbReference>
<organism evidence="5 6">
    <name type="scientific">Chaetomium strumarium</name>
    <dbReference type="NCBI Taxonomy" id="1170767"/>
    <lineage>
        <taxon>Eukaryota</taxon>
        <taxon>Fungi</taxon>
        <taxon>Dikarya</taxon>
        <taxon>Ascomycota</taxon>
        <taxon>Pezizomycotina</taxon>
        <taxon>Sordariomycetes</taxon>
        <taxon>Sordariomycetidae</taxon>
        <taxon>Sordariales</taxon>
        <taxon>Chaetomiaceae</taxon>
        <taxon>Chaetomium</taxon>
    </lineage>
</organism>
<dbReference type="PROSITE" id="PS50127">
    <property type="entry name" value="UBC_2"/>
    <property type="match status" value="1"/>
</dbReference>
<dbReference type="SUPFAM" id="SSF54495">
    <property type="entry name" value="UBC-like"/>
    <property type="match status" value="1"/>
</dbReference>
<evidence type="ECO:0000313" key="6">
    <source>
        <dbReference type="Proteomes" id="UP001273166"/>
    </source>
</evidence>
<gene>
    <name evidence="5" type="ORF">B0T15DRAFT_552669</name>
</gene>
<dbReference type="InterPro" id="IPR016135">
    <property type="entry name" value="UBQ-conjugating_enzyme/RWD"/>
</dbReference>
<evidence type="ECO:0000256" key="2">
    <source>
        <dbReference type="ARBA" id="ARBA00022786"/>
    </source>
</evidence>
<evidence type="ECO:0000256" key="1">
    <source>
        <dbReference type="ARBA" id="ARBA00022679"/>
    </source>
</evidence>
<dbReference type="AlphaFoldDB" id="A0AAJ0GV36"/>
<evidence type="ECO:0000259" key="4">
    <source>
        <dbReference type="PROSITE" id="PS50127"/>
    </source>
</evidence>
<reference evidence="5" key="2">
    <citation type="submission" date="2023-06" db="EMBL/GenBank/DDBJ databases">
        <authorList>
            <consortium name="Lawrence Berkeley National Laboratory"/>
            <person name="Mondo S.J."/>
            <person name="Hensen N."/>
            <person name="Bonometti L."/>
            <person name="Westerberg I."/>
            <person name="Brannstrom I.O."/>
            <person name="Guillou S."/>
            <person name="Cros-Aarteil S."/>
            <person name="Calhoun S."/>
            <person name="Haridas S."/>
            <person name="Kuo A."/>
            <person name="Pangilinan J."/>
            <person name="Riley R."/>
            <person name="Labutti K."/>
            <person name="Andreopoulos B."/>
            <person name="Lipzen A."/>
            <person name="Chen C."/>
            <person name="Yanf M."/>
            <person name="Daum C."/>
            <person name="Ng V."/>
            <person name="Clum A."/>
            <person name="Steindorff A."/>
            <person name="Ohm R."/>
            <person name="Martin F."/>
            <person name="Silar P."/>
            <person name="Natvig D."/>
            <person name="Lalanne C."/>
            <person name="Gautier V."/>
            <person name="Ament-Velasquez S.L."/>
            <person name="Kruys A."/>
            <person name="Hutchinson M.I."/>
            <person name="Powell A.J."/>
            <person name="Barry K."/>
            <person name="Miller A.N."/>
            <person name="Grigoriev I.V."/>
            <person name="Debuchy R."/>
            <person name="Gladieux P."/>
            <person name="Thoren M.H."/>
            <person name="Johannesson H."/>
        </authorList>
    </citation>
    <scope>NUCLEOTIDE SEQUENCE</scope>
    <source>
        <strain evidence="5">CBS 333.67</strain>
    </source>
</reference>
<dbReference type="Gene3D" id="3.10.110.10">
    <property type="entry name" value="Ubiquitin Conjugating Enzyme"/>
    <property type="match status" value="1"/>
</dbReference>
<evidence type="ECO:0000256" key="3">
    <source>
        <dbReference type="SAM" id="MobiDB-lite"/>
    </source>
</evidence>
<sequence length="258" mass="28654">MASRRVQVKNAVNAKTTQAHLTTAPRESAIALRKWHRENCVKELYDRVILEGHAFKDMAVSMTKSTPLVGRMRKLLGQISSLSTDLPKGIYVRHRESRLDVLKVLIIGPADTPYENGLFEFDMFCGLEFPNRPPKMLFRTTGGGQARFNPNLYHDGQISIQAPGSFNLHQNIIEPASSFTVHLEPPPPPATISPQDPLSDIPSFLPPQDPLSDIPSFLAGSANIMPMPPGRARANEAPPAPPKDDDPIWGEIIRRHFE</sequence>
<keyword evidence="1" id="KW-0808">Transferase</keyword>
<feature type="region of interest" description="Disordered" evidence="3">
    <location>
        <begin position="215"/>
        <end position="249"/>
    </location>
</feature>
<keyword evidence="6" id="KW-1185">Reference proteome</keyword>
<proteinExistence type="predicted"/>
<dbReference type="Proteomes" id="UP001273166">
    <property type="component" value="Unassembled WGS sequence"/>
</dbReference>
<dbReference type="SMART" id="SM00212">
    <property type="entry name" value="UBCc"/>
    <property type="match status" value="1"/>
</dbReference>
<dbReference type="GeneID" id="87889130"/>